<evidence type="ECO:0000313" key="2">
    <source>
        <dbReference type="EMBL" id="WNQ11317.1"/>
    </source>
</evidence>
<dbReference type="InterPro" id="IPR036938">
    <property type="entry name" value="PAP2/HPO_sf"/>
</dbReference>
<feature type="transmembrane region" description="Helical" evidence="1">
    <location>
        <begin position="95"/>
        <end position="116"/>
    </location>
</feature>
<keyword evidence="1" id="KW-1133">Transmembrane helix</keyword>
<dbReference type="KEGG" id="paun:MJA45_27590"/>
<evidence type="ECO:0000256" key="1">
    <source>
        <dbReference type="SAM" id="Phobius"/>
    </source>
</evidence>
<keyword evidence="3" id="KW-1185">Reference proteome</keyword>
<reference evidence="2 3" key="1">
    <citation type="submission" date="2022-02" db="EMBL/GenBank/DDBJ databases">
        <title>Paenibacillus sp. MBLB1776 Whole Genome Shotgun Sequencing.</title>
        <authorList>
            <person name="Hwang C.Y."/>
            <person name="Cho E.-S."/>
            <person name="Seo M.-J."/>
        </authorList>
    </citation>
    <scope>NUCLEOTIDE SEQUENCE [LARGE SCALE GENOMIC DNA]</scope>
    <source>
        <strain evidence="2 3">MBLB1776</strain>
    </source>
</reference>
<organism evidence="2 3">
    <name type="scientific">Paenibacillus aurantius</name>
    <dbReference type="NCBI Taxonomy" id="2918900"/>
    <lineage>
        <taxon>Bacteria</taxon>
        <taxon>Bacillati</taxon>
        <taxon>Bacillota</taxon>
        <taxon>Bacilli</taxon>
        <taxon>Bacillales</taxon>
        <taxon>Paenibacillaceae</taxon>
        <taxon>Paenibacillus</taxon>
    </lineage>
</organism>
<sequence>MKVSLQAGHTGSLNSSRRASGRWAPYLPLLWLLAIPVLNICYGLLNRPGAEVYSLVTAWDERLPFLPVFAIPYLIWYPFIFITLFAILRRSPAAYYRTLLGLCLGLVVCYGVYAVFQTTVARPDLPETGFFNRLLGFVYATDRPFNCFPSIHVLTSYLMIKGARVFGWKARLLVAALAAAVIVSTVLVRQHVLADAAGAILTAELTFALAGWVLPALAGLRLPRKKTASTAAKG</sequence>
<keyword evidence="1" id="KW-0812">Transmembrane</keyword>
<feature type="transmembrane region" description="Helical" evidence="1">
    <location>
        <begin position="136"/>
        <end position="160"/>
    </location>
</feature>
<protein>
    <submittedName>
        <fullName evidence="2">Phosphatase PAP2 family protein</fullName>
    </submittedName>
</protein>
<evidence type="ECO:0000313" key="3">
    <source>
        <dbReference type="Proteomes" id="UP001305702"/>
    </source>
</evidence>
<dbReference type="RefSeq" id="WP_315605093.1">
    <property type="nucleotide sequence ID" value="NZ_CP130318.1"/>
</dbReference>
<dbReference type="Proteomes" id="UP001305702">
    <property type="component" value="Chromosome"/>
</dbReference>
<feature type="transmembrane region" description="Helical" evidence="1">
    <location>
        <begin position="198"/>
        <end position="220"/>
    </location>
</feature>
<name>A0AA96LCQ1_9BACL</name>
<dbReference type="AlphaFoldDB" id="A0AA96LCQ1"/>
<feature type="transmembrane region" description="Helical" evidence="1">
    <location>
        <begin position="172"/>
        <end position="192"/>
    </location>
</feature>
<dbReference type="EMBL" id="CP130318">
    <property type="protein sequence ID" value="WNQ11317.1"/>
    <property type="molecule type" value="Genomic_DNA"/>
</dbReference>
<feature type="transmembrane region" description="Helical" evidence="1">
    <location>
        <begin position="26"/>
        <end position="45"/>
    </location>
</feature>
<dbReference type="SUPFAM" id="SSF48317">
    <property type="entry name" value="Acid phosphatase/Vanadium-dependent haloperoxidase"/>
    <property type="match status" value="1"/>
</dbReference>
<dbReference type="GO" id="GO:0016020">
    <property type="term" value="C:membrane"/>
    <property type="evidence" value="ECO:0007669"/>
    <property type="project" value="UniProtKB-SubCell"/>
</dbReference>
<gene>
    <name evidence="2" type="ORF">MJA45_27590</name>
</gene>
<accession>A0AA96LCQ1</accession>
<feature type="transmembrane region" description="Helical" evidence="1">
    <location>
        <begin position="65"/>
        <end position="88"/>
    </location>
</feature>
<proteinExistence type="predicted"/>
<keyword evidence="1" id="KW-0472">Membrane</keyword>